<dbReference type="AlphaFoldDB" id="A0A2Z7C2B2"/>
<evidence type="ECO:0000313" key="1">
    <source>
        <dbReference type="EMBL" id="KZV38425.1"/>
    </source>
</evidence>
<gene>
    <name evidence="1" type="ORF">F511_37332</name>
</gene>
<sequence>MSSFKQGAKHCCFERWSDVALLEVMQRRIVFSKVALERGICFAGVNIWISISSSLETGVAGYEESEVVPVFVGLRDCGPVACLFLNSFG</sequence>
<dbReference type="Proteomes" id="UP000250235">
    <property type="component" value="Unassembled WGS sequence"/>
</dbReference>
<reference evidence="1 2" key="1">
    <citation type="journal article" date="2015" name="Proc. Natl. Acad. Sci. U.S.A.">
        <title>The resurrection genome of Boea hygrometrica: A blueprint for survival of dehydration.</title>
        <authorList>
            <person name="Xiao L."/>
            <person name="Yang G."/>
            <person name="Zhang L."/>
            <person name="Yang X."/>
            <person name="Zhao S."/>
            <person name="Ji Z."/>
            <person name="Zhou Q."/>
            <person name="Hu M."/>
            <person name="Wang Y."/>
            <person name="Chen M."/>
            <person name="Xu Y."/>
            <person name="Jin H."/>
            <person name="Xiao X."/>
            <person name="Hu G."/>
            <person name="Bao F."/>
            <person name="Hu Y."/>
            <person name="Wan P."/>
            <person name="Li L."/>
            <person name="Deng X."/>
            <person name="Kuang T."/>
            <person name="Xiang C."/>
            <person name="Zhu J.K."/>
            <person name="Oliver M.J."/>
            <person name="He Y."/>
        </authorList>
    </citation>
    <scope>NUCLEOTIDE SEQUENCE [LARGE SCALE GENOMIC DNA]</scope>
    <source>
        <strain evidence="2">cv. XS01</strain>
    </source>
</reference>
<proteinExistence type="predicted"/>
<protein>
    <submittedName>
        <fullName evidence="1">Uncharacterized protein</fullName>
    </submittedName>
</protein>
<organism evidence="1 2">
    <name type="scientific">Dorcoceras hygrometricum</name>
    <dbReference type="NCBI Taxonomy" id="472368"/>
    <lineage>
        <taxon>Eukaryota</taxon>
        <taxon>Viridiplantae</taxon>
        <taxon>Streptophyta</taxon>
        <taxon>Embryophyta</taxon>
        <taxon>Tracheophyta</taxon>
        <taxon>Spermatophyta</taxon>
        <taxon>Magnoliopsida</taxon>
        <taxon>eudicotyledons</taxon>
        <taxon>Gunneridae</taxon>
        <taxon>Pentapetalae</taxon>
        <taxon>asterids</taxon>
        <taxon>lamiids</taxon>
        <taxon>Lamiales</taxon>
        <taxon>Gesneriaceae</taxon>
        <taxon>Didymocarpoideae</taxon>
        <taxon>Trichosporeae</taxon>
        <taxon>Loxocarpinae</taxon>
        <taxon>Dorcoceras</taxon>
    </lineage>
</organism>
<evidence type="ECO:0000313" key="2">
    <source>
        <dbReference type="Proteomes" id="UP000250235"/>
    </source>
</evidence>
<dbReference type="EMBL" id="KV001918">
    <property type="protein sequence ID" value="KZV38425.1"/>
    <property type="molecule type" value="Genomic_DNA"/>
</dbReference>
<accession>A0A2Z7C2B2</accession>
<name>A0A2Z7C2B2_9LAMI</name>
<keyword evidence="2" id="KW-1185">Reference proteome</keyword>